<keyword evidence="4 8" id="KW-0863">Zinc-finger</keyword>
<dbReference type="GO" id="GO:0008270">
    <property type="term" value="F:zinc ion binding"/>
    <property type="evidence" value="ECO:0007669"/>
    <property type="project" value="UniProtKB-KW"/>
</dbReference>
<feature type="transmembrane region" description="Helical" evidence="9">
    <location>
        <begin position="70"/>
        <end position="88"/>
    </location>
</feature>
<keyword evidence="5" id="KW-0862">Zinc</keyword>
<feature type="domain" description="RING-type" evidence="10">
    <location>
        <begin position="219"/>
        <end position="269"/>
    </location>
</feature>
<evidence type="ECO:0000256" key="2">
    <source>
        <dbReference type="ARBA" id="ARBA00022692"/>
    </source>
</evidence>
<keyword evidence="3" id="KW-0479">Metal-binding</keyword>
<comment type="subcellular location">
    <subcellularLocation>
        <location evidence="1">Membrane</location>
        <topology evidence="1">Multi-pass membrane protein</topology>
    </subcellularLocation>
</comment>
<evidence type="ECO:0000256" key="3">
    <source>
        <dbReference type="ARBA" id="ARBA00022723"/>
    </source>
</evidence>
<feature type="transmembrane region" description="Helical" evidence="9">
    <location>
        <begin position="94"/>
        <end position="112"/>
    </location>
</feature>
<evidence type="ECO:0000256" key="5">
    <source>
        <dbReference type="ARBA" id="ARBA00022833"/>
    </source>
</evidence>
<proteinExistence type="predicted"/>
<feature type="transmembrane region" description="Helical" evidence="9">
    <location>
        <begin position="43"/>
        <end position="63"/>
    </location>
</feature>
<evidence type="ECO:0000256" key="1">
    <source>
        <dbReference type="ARBA" id="ARBA00004141"/>
    </source>
</evidence>
<feature type="transmembrane region" description="Helical" evidence="9">
    <location>
        <begin position="295"/>
        <end position="317"/>
    </location>
</feature>
<feature type="transmembrane region" description="Helical" evidence="9">
    <location>
        <begin position="133"/>
        <end position="155"/>
    </location>
</feature>
<sequence>MDGLEIHKPVELGNRTIDELTMEEKVRFEHQRMHKIHKGHEKMHLEMVLILIVSLIIAQVLLIEWKRRHYRSYSIVTLLGMWLVPLGICLKHHWWRFIFIWLVFSCITGLIFRQAMQKPISPSIPRLVYKWFLLLYKLSYVLGIIGYLIMMATFFGLNLITKTKSEVWMDTAITFIFYGLYYGVLGRDISEICADKMALQIGYYSPQGIPTKNLDPNVCAICGNRLLVSTDEEGVIENTYQLSCQHVFHEFCIRGWCIVGKKQTCPYCKEKVDLKKMFSNPWEKPHMLFGQLLDWLRWLVAWQPVVLFIVQGINYILGLE</sequence>
<dbReference type="InterPro" id="IPR013083">
    <property type="entry name" value="Znf_RING/FYVE/PHD"/>
</dbReference>
<evidence type="ECO:0000256" key="8">
    <source>
        <dbReference type="PROSITE-ProRule" id="PRU00175"/>
    </source>
</evidence>
<evidence type="ECO:0000256" key="7">
    <source>
        <dbReference type="ARBA" id="ARBA00023136"/>
    </source>
</evidence>
<evidence type="ECO:0000256" key="4">
    <source>
        <dbReference type="ARBA" id="ARBA00022771"/>
    </source>
</evidence>
<dbReference type="SMART" id="SM00184">
    <property type="entry name" value="RING"/>
    <property type="match status" value="1"/>
</dbReference>
<dbReference type="AlphaFoldDB" id="A0ABD1EZJ8"/>
<evidence type="ECO:0000259" key="10">
    <source>
        <dbReference type="PROSITE" id="PS50089"/>
    </source>
</evidence>
<keyword evidence="2 9" id="KW-0812">Transmembrane</keyword>
<dbReference type="Gene3D" id="3.30.40.10">
    <property type="entry name" value="Zinc/RING finger domain, C3HC4 (zinc finger)"/>
    <property type="match status" value="1"/>
</dbReference>
<dbReference type="Proteomes" id="UP001566132">
    <property type="component" value="Unassembled WGS sequence"/>
</dbReference>
<dbReference type="InterPro" id="IPR001841">
    <property type="entry name" value="Znf_RING"/>
</dbReference>
<evidence type="ECO:0000256" key="6">
    <source>
        <dbReference type="ARBA" id="ARBA00022989"/>
    </source>
</evidence>
<protein>
    <recommendedName>
        <fullName evidence="10">RING-type domain-containing protein</fullName>
    </recommendedName>
</protein>
<dbReference type="InterPro" id="IPR040176">
    <property type="entry name" value="RNF121/RNF175"/>
</dbReference>
<evidence type="ECO:0000313" key="11">
    <source>
        <dbReference type="EMBL" id="KAL1505580.1"/>
    </source>
</evidence>
<dbReference type="GO" id="GO:0016020">
    <property type="term" value="C:membrane"/>
    <property type="evidence" value="ECO:0007669"/>
    <property type="project" value="UniProtKB-SubCell"/>
</dbReference>
<reference evidence="11 12" key="1">
    <citation type="submission" date="2024-05" db="EMBL/GenBank/DDBJ databases">
        <title>Genetic variation in Jamaican populations of the coffee berry borer (Hypothenemus hampei).</title>
        <authorList>
            <person name="Errbii M."/>
            <person name="Myrie A."/>
        </authorList>
    </citation>
    <scope>NUCLEOTIDE SEQUENCE [LARGE SCALE GENOMIC DNA]</scope>
    <source>
        <strain evidence="11">JA-Hopewell-2020-01-JO</strain>
        <tissue evidence="11">Whole body</tissue>
    </source>
</reference>
<name>A0ABD1EZJ8_HYPHA</name>
<feature type="transmembrane region" description="Helical" evidence="9">
    <location>
        <begin position="167"/>
        <end position="185"/>
    </location>
</feature>
<dbReference type="Pfam" id="PF13639">
    <property type="entry name" value="zf-RING_2"/>
    <property type="match status" value="1"/>
</dbReference>
<dbReference type="PROSITE" id="PS50089">
    <property type="entry name" value="ZF_RING_2"/>
    <property type="match status" value="1"/>
</dbReference>
<dbReference type="PANTHER" id="PTHR13407">
    <property type="entry name" value="RNF121 PROTEIN"/>
    <property type="match status" value="1"/>
</dbReference>
<keyword evidence="7 9" id="KW-0472">Membrane</keyword>
<keyword evidence="12" id="KW-1185">Reference proteome</keyword>
<dbReference type="FunFam" id="3.30.40.10:FF:000074">
    <property type="entry name" value="Ring finger protein 121"/>
    <property type="match status" value="1"/>
</dbReference>
<dbReference type="CDD" id="cd16475">
    <property type="entry name" value="RING-H2_RNF121-like"/>
    <property type="match status" value="1"/>
</dbReference>
<dbReference type="PANTHER" id="PTHR13407:SF0">
    <property type="entry name" value="FI05221P"/>
    <property type="match status" value="1"/>
</dbReference>
<accession>A0ABD1EZJ8</accession>
<gene>
    <name evidence="11" type="ORF">ABEB36_005113</name>
</gene>
<organism evidence="11 12">
    <name type="scientific">Hypothenemus hampei</name>
    <name type="common">Coffee berry borer</name>
    <dbReference type="NCBI Taxonomy" id="57062"/>
    <lineage>
        <taxon>Eukaryota</taxon>
        <taxon>Metazoa</taxon>
        <taxon>Ecdysozoa</taxon>
        <taxon>Arthropoda</taxon>
        <taxon>Hexapoda</taxon>
        <taxon>Insecta</taxon>
        <taxon>Pterygota</taxon>
        <taxon>Neoptera</taxon>
        <taxon>Endopterygota</taxon>
        <taxon>Coleoptera</taxon>
        <taxon>Polyphaga</taxon>
        <taxon>Cucujiformia</taxon>
        <taxon>Curculionidae</taxon>
        <taxon>Scolytinae</taxon>
        <taxon>Hypothenemus</taxon>
    </lineage>
</organism>
<evidence type="ECO:0000313" key="12">
    <source>
        <dbReference type="Proteomes" id="UP001566132"/>
    </source>
</evidence>
<evidence type="ECO:0000256" key="9">
    <source>
        <dbReference type="SAM" id="Phobius"/>
    </source>
</evidence>
<keyword evidence="6 9" id="KW-1133">Transmembrane helix</keyword>
<comment type="caution">
    <text evidence="11">The sequence shown here is derived from an EMBL/GenBank/DDBJ whole genome shotgun (WGS) entry which is preliminary data.</text>
</comment>
<dbReference type="SUPFAM" id="SSF57850">
    <property type="entry name" value="RING/U-box"/>
    <property type="match status" value="1"/>
</dbReference>
<dbReference type="EMBL" id="JBDJPC010000004">
    <property type="protein sequence ID" value="KAL1505580.1"/>
    <property type="molecule type" value="Genomic_DNA"/>
</dbReference>